<comment type="caution">
    <text evidence="1">The sequence shown here is derived from an EMBL/GenBank/DDBJ whole genome shotgun (WGS) entry which is preliminary data.</text>
</comment>
<dbReference type="EMBL" id="JANIIK010000114">
    <property type="protein sequence ID" value="KAJ3590407.1"/>
    <property type="molecule type" value="Genomic_DNA"/>
</dbReference>
<name>A0A9Q0DLC7_9TELE</name>
<protein>
    <submittedName>
        <fullName evidence="1">Uncharacterized protein</fullName>
    </submittedName>
</protein>
<organism evidence="1 2">
    <name type="scientific">Muraenolepis orangiensis</name>
    <name type="common">Patagonian moray cod</name>
    <dbReference type="NCBI Taxonomy" id="630683"/>
    <lineage>
        <taxon>Eukaryota</taxon>
        <taxon>Metazoa</taxon>
        <taxon>Chordata</taxon>
        <taxon>Craniata</taxon>
        <taxon>Vertebrata</taxon>
        <taxon>Euteleostomi</taxon>
        <taxon>Actinopterygii</taxon>
        <taxon>Neopterygii</taxon>
        <taxon>Teleostei</taxon>
        <taxon>Neoteleostei</taxon>
        <taxon>Acanthomorphata</taxon>
        <taxon>Zeiogadaria</taxon>
        <taxon>Gadariae</taxon>
        <taxon>Gadiformes</taxon>
        <taxon>Muraenolepidoidei</taxon>
        <taxon>Muraenolepididae</taxon>
        <taxon>Muraenolepis</taxon>
    </lineage>
</organism>
<sequence>MPDKGDQTKHVSMPVAKGSFNVVHFLLSPLTLVQPGVTWCLIIGSLDRPVVLMTPLTDQSPGREGNFQAELFELEEGEDSPEDSPEGSLEDILEDILKDNLEDSLEDSPVSISDQQALVRDGLHVKRDVLRPHPEPVGVLRLGVLGGLGWENHEAAGLLEGFSNVCEQLGVAGDPFYSSMATR</sequence>
<dbReference type="AlphaFoldDB" id="A0A9Q0DLC7"/>
<accession>A0A9Q0DLC7</accession>
<gene>
    <name evidence="1" type="ORF">NHX12_008358</name>
</gene>
<keyword evidence="2" id="KW-1185">Reference proteome</keyword>
<dbReference type="Proteomes" id="UP001148018">
    <property type="component" value="Unassembled WGS sequence"/>
</dbReference>
<evidence type="ECO:0000313" key="1">
    <source>
        <dbReference type="EMBL" id="KAJ3590407.1"/>
    </source>
</evidence>
<reference evidence="1" key="1">
    <citation type="submission" date="2022-07" db="EMBL/GenBank/DDBJ databases">
        <title>Chromosome-level genome of Muraenolepis orangiensis.</title>
        <authorList>
            <person name="Kim J."/>
        </authorList>
    </citation>
    <scope>NUCLEOTIDE SEQUENCE</scope>
    <source>
        <strain evidence="1">KU_S4_2022</strain>
        <tissue evidence="1">Muscle</tissue>
    </source>
</reference>
<evidence type="ECO:0000313" key="2">
    <source>
        <dbReference type="Proteomes" id="UP001148018"/>
    </source>
</evidence>
<proteinExistence type="predicted"/>